<name>A0A1G1W123_9BACT</name>
<proteinExistence type="predicted"/>
<sequence>MEDTRFTYFLTTQEIQSEAIKNELQSRGIPVKVVVRGTNIEHRGVGGGVTSPFPVDILVQDNQRQQAK</sequence>
<dbReference type="Proteomes" id="UP000176299">
    <property type="component" value="Unassembled WGS sequence"/>
</dbReference>
<reference evidence="1 2" key="1">
    <citation type="journal article" date="2016" name="Nat. Commun.">
        <title>Thousands of microbial genomes shed light on interconnected biogeochemical processes in an aquifer system.</title>
        <authorList>
            <person name="Anantharaman K."/>
            <person name="Brown C.T."/>
            <person name="Hug L.A."/>
            <person name="Sharon I."/>
            <person name="Castelle C.J."/>
            <person name="Probst A.J."/>
            <person name="Thomas B.C."/>
            <person name="Singh A."/>
            <person name="Wilkins M.J."/>
            <person name="Karaoz U."/>
            <person name="Brodie E.L."/>
            <person name="Williams K.H."/>
            <person name="Hubbard S.S."/>
            <person name="Banfield J.F."/>
        </authorList>
    </citation>
    <scope>NUCLEOTIDE SEQUENCE [LARGE SCALE GENOMIC DNA]</scope>
</reference>
<accession>A0A1G1W123</accession>
<comment type="caution">
    <text evidence="1">The sequence shown here is derived from an EMBL/GenBank/DDBJ whole genome shotgun (WGS) entry which is preliminary data.</text>
</comment>
<evidence type="ECO:0000313" key="2">
    <source>
        <dbReference type="Proteomes" id="UP000176299"/>
    </source>
</evidence>
<evidence type="ECO:0000313" key="1">
    <source>
        <dbReference type="EMBL" id="OGY21274.1"/>
    </source>
</evidence>
<organism evidence="1 2">
    <name type="scientific">Candidatus Woykebacteria bacterium GWA1_44_8</name>
    <dbReference type="NCBI Taxonomy" id="1802591"/>
    <lineage>
        <taxon>Bacteria</taxon>
        <taxon>Candidatus Woykeibacteriota</taxon>
    </lineage>
</organism>
<dbReference type="STRING" id="1802591.A2113_00070"/>
<evidence type="ECO:0008006" key="3">
    <source>
        <dbReference type="Google" id="ProtNLM"/>
    </source>
</evidence>
<dbReference type="AlphaFoldDB" id="A0A1G1W123"/>
<dbReference type="EMBL" id="MHCN01000015">
    <property type="protein sequence ID" value="OGY21274.1"/>
    <property type="molecule type" value="Genomic_DNA"/>
</dbReference>
<gene>
    <name evidence="1" type="ORF">A2113_00070</name>
</gene>
<protein>
    <recommendedName>
        <fullName evidence="3">DUF2007 domain-containing protein</fullName>
    </recommendedName>
</protein>